<dbReference type="AlphaFoldDB" id="A0A5N6SY32"/>
<protein>
    <submittedName>
        <fullName evidence="1">Uncharacterized protein</fullName>
    </submittedName>
</protein>
<organism evidence="1 2">
    <name type="scientific">Aspergillus pseudotamarii</name>
    <dbReference type="NCBI Taxonomy" id="132259"/>
    <lineage>
        <taxon>Eukaryota</taxon>
        <taxon>Fungi</taxon>
        <taxon>Dikarya</taxon>
        <taxon>Ascomycota</taxon>
        <taxon>Pezizomycotina</taxon>
        <taxon>Eurotiomycetes</taxon>
        <taxon>Eurotiomycetidae</taxon>
        <taxon>Eurotiales</taxon>
        <taxon>Aspergillaceae</taxon>
        <taxon>Aspergillus</taxon>
        <taxon>Aspergillus subgen. Circumdati</taxon>
    </lineage>
</organism>
<dbReference type="RefSeq" id="XP_031914723.1">
    <property type="nucleotide sequence ID" value="XM_032054292.1"/>
</dbReference>
<name>A0A5N6SY32_ASPPS</name>
<dbReference type="Proteomes" id="UP000325672">
    <property type="component" value="Unassembled WGS sequence"/>
</dbReference>
<evidence type="ECO:0000313" key="1">
    <source>
        <dbReference type="EMBL" id="KAE8138660.1"/>
    </source>
</evidence>
<dbReference type="EMBL" id="ML743570">
    <property type="protein sequence ID" value="KAE8138660.1"/>
    <property type="molecule type" value="Genomic_DNA"/>
</dbReference>
<dbReference type="OrthoDB" id="3434980at2759"/>
<reference evidence="1 2" key="1">
    <citation type="submission" date="2019-04" db="EMBL/GenBank/DDBJ databases">
        <title>Friends and foes A comparative genomics study of 23 Aspergillus species from section Flavi.</title>
        <authorList>
            <consortium name="DOE Joint Genome Institute"/>
            <person name="Kjaerbolling I."/>
            <person name="Vesth T."/>
            <person name="Frisvad J.C."/>
            <person name="Nybo J.L."/>
            <person name="Theobald S."/>
            <person name="Kildgaard S."/>
            <person name="Isbrandt T."/>
            <person name="Kuo A."/>
            <person name="Sato A."/>
            <person name="Lyhne E.K."/>
            <person name="Kogle M.E."/>
            <person name="Wiebenga A."/>
            <person name="Kun R.S."/>
            <person name="Lubbers R.J."/>
            <person name="Makela M.R."/>
            <person name="Barry K."/>
            <person name="Chovatia M."/>
            <person name="Clum A."/>
            <person name="Daum C."/>
            <person name="Haridas S."/>
            <person name="He G."/>
            <person name="LaButti K."/>
            <person name="Lipzen A."/>
            <person name="Mondo S."/>
            <person name="Riley R."/>
            <person name="Salamov A."/>
            <person name="Simmons B.A."/>
            <person name="Magnuson J.K."/>
            <person name="Henrissat B."/>
            <person name="Mortensen U.H."/>
            <person name="Larsen T.O."/>
            <person name="Devries R.P."/>
            <person name="Grigoriev I.V."/>
            <person name="Machida M."/>
            <person name="Baker S.E."/>
            <person name="Andersen M.R."/>
        </authorList>
    </citation>
    <scope>NUCLEOTIDE SEQUENCE [LARGE SCALE GENOMIC DNA]</scope>
    <source>
        <strain evidence="1 2">CBS 117625</strain>
    </source>
</reference>
<dbReference type="GeneID" id="43638502"/>
<keyword evidence="2" id="KW-1185">Reference proteome</keyword>
<gene>
    <name evidence="1" type="ORF">BDV38DRAFT_244234</name>
</gene>
<proteinExistence type="predicted"/>
<accession>A0A5N6SY32</accession>
<evidence type="ECO:0000313" key="2">
    <source>
        <dbReference type="Proteomes" id="UP000325672"/>
    </source>
</evidence>
<feature type="non-terminal residue" evidence="1">
    <location>
        <position position="73"/>
    </location>
</feature>
<sequence>MSETVRVRITYLTEEAFFENGTKVNEIIEKDTGRHPIQSRSLPPYIVPQELSPDAIEKLKVLKEMRVENLPDD</sequence>